<accession>A0AB35BXV4</accession>
<comment type="caution">
    <text evidence="1">The sequence shown here is derived from an EMBL/GenBank/DDBJ whole genome shotgun (WGS) entry which is preliminary data.</text>
</comment>
<name>A0AB35BXV4_9GAMM</name>
<protein>
    <recommendedName>
        <fullName evidence="3">Glycoside hydrolase family 15</fullName>
    </recommendedName>
</protein>
<evidence type="ECO:0000313" key="2">
    <source>
        <dbReference type="Proteomes" id="UP000680020"/>
    </source>
</evidence>
<reference evidence="1" key="1">
    <citation type="submission" date="2021-03" db="EMBL/GenBank/DDBJ databases">
        <title>Identification and antibiotic profiling of Wohlfahrtiimonas chitiniclastica, an underestimated human pathogen.</title>
        <authorList>
            <person name="Kopf A."/>
            <person name="Bunk B."/>
            <person name="Coldewey S."/>
            <person name="Gunzer F."/>
            <person name="Riedel T."/>
            <person name="Schroettner P."/>
        </authorList>
    </citation>
    <scope>NUCLEOTIDE SEQUENCE</scope>
    <source>
        <strain evidence="1">DSM 100917</strain>
    </source>
</reference>
<gene>
    <name evidence="1" type="ORF">J7561_07880</name>
</gene>
<organism evidence="1 2">
    <name type="scientific">Wohlfahrtiimonas chitiniclastica</name>
    <dbReference type="NCBI Taxonomy" id="400946"/>
    <lineage>
        <taxon>Bacteria</taxon>
        <taxon>Pseudomonadati</taxon>
        <taxon>Pseudomonadota</taxon>
        <taxon>Gammaproteobacteria</taxon>
        <taxon>Cardiobacteriales</taxon>
        <taxon>Ignatzschineriaceae</taxon>
        <taxon>Wohlfahrtiimonas</taxon>
    </lineage>
</organism>
<evidence type="ECO:0008006" key="3">
    <source>
        <dbReference type="Google" id="ProtNLM"/>
    </source>
</evidence>
<dbReference type="AlphaFoldDB" id="A0AB35BXV4"/>
<sequence>MKILNMWIDKIPNYDERFKKSLFERITHYGGGSEESKSFAGKHFSSAYELYIYAFFLGLYSKRFSPLAKDVKKTNFSLPIKDWGRKGKSRIGREDFTSLQESMFYACVTRSDIDWLAVDKGEIEPDAAVKILQSIFEAYTNGGLELLDSQLNDHPTKYSDSNSFYELMNHAMQS</sequence>
<evidence type="ECO:0000313" key="1">
    <source>
        <dbReference type="EMBL" id="MBS7825119.1"/>
    </source>
</evidence>
<proteinExistence type="predicted"/>
<dbReference type="Proteomes" id="UP000680020">
    <property type="component" value="Unassembled WGS sequence"/>
</dbReference>
<dbReference type="EMBL" id="JAGIBU010000007">
    <property type="protein sequence ID" value="MBS7825119.1"/>
    <property type="molecule type" value="Genomic_DNA"/>
</dbReference>
<dbReference type="RefSeq" id="WP_213402449.1">
    <property type="nucleotide sequence ID" value="NZ_JAGIBT010000002.1"/>
</dbReference>